<name>A0A565BMH6_9BRAS</name>
<sequence length="75" mass="8732">MEAANKAKVAEIDAESKIISTKRLVEGTKEEIEVKTIQVFKNQKDALVAEAKTKQEPNWEFYNKHKLFFTRYISK</sequence>
<keyword evidence="2" id="KW-1185">Reference proteome</keyword>
<evidence type="ECO:0000313" key="1">
    <source>
        <dbReference type="EMBL" id="VVB02399.1"/>
    </source>
</evidence>
<proteinExistence type="predicted"/>
<protein>
    <recommendedName>
        <fullName evidence="3">Flotillin-like</fullName>
    </recommendedName>
</protein>
<dbReference type="Proteomes" id="UP000489600">
    <property type="component" value="Unassembled WGS sequence"/>
</dbReference>
<dbReference type="AlphaFoldDB" id="A0A565BMH6"/>
<gene>
    <name evidence="1" type="ORF">ANE_LOCUS12843</name>
</gene>
<organism evidence="1 2">
    <name type="scientific">Arabis nemorensis</name>
    <dbReference type="NCBI Taxonomy" id="586526"/>
    <lineage>
        <taxon>Eukaryota</taxon>
        <taxon>Viridiplantae</taxon>
        <taxon>Streptophyta</taxon>
        <taxon>Embryophyta</taxon>
        <taxon>Tracheophyta</taxon>
        <taxon>Spermatophyta</taxon>
        <taxon>Magnoliopsida</taxon>
        <taxon>eudicotyledons</taxon>
        <taxon>Gunneridae</taxon>
        <taxon>Pentapetalae</taxon>
        <taxon>rosids</taxon>
        <taxon>malvids</taxon>
        <taxon>Brassicales</taxon>
        <taxon>Brassicaceae</taxon>
        <taxon>Arabideae</taxon>
        <taxon>Arabis</taxon>
    </lineage>
</organism>
<evidence type="ECO:0008006" key="3">
    <source>
        <dbReference type="Google" id="ProtNLM"/>
    </source>
</evidence>
<comment type="caution">
    <text evidence="1">The sequence shown here is derived from an EMBL/GenBank/DDBJ whole genome shotgun (WGS) entry which is preliminary data.</text>
</comment>
<evidence type="ECO:0000313" key="2">
    <source>
        <dbReference type="Proteomes" id="UP000489600"/>
    </source>
</evidence>
<accession>A0A565BMH6</accession>
<dbReference type="EMBL" id="CABITT030000004">
    <property type="protein sequence ID" value="VVB02399.1"/>
    <property type="molecule type" value="Genomic_DNA"/>
</dbReference>
<reference evidence="1" key="1">
    <citation type="submission" date="2019-07" db="EMBL/GenBank/DDBJ databases">
        <authorList>
            <person name="Dittberner H."/>
        </authorList>
    </citation>
    <scope>NUCLEOTIDE SEQUENCE [LARGE SCALE GENOMIC DNA]</scope>
</reference>